<evidence type="ECO:0000313" key="4">
    <source>
        <dbReference type="RefSeq" id="XP_013912769.1"/>
    </source>
</evidence>
<sequence>MIPMESNAKRGLGNLNGMEESQAEPAGLEKGSKEEEARRPVAQWTAAEVCAWLRGKTLGTPGSPLLEAANSHAISGKALLRLSEETLERMGIAPKSLREELLQEILLLRIQQEMEDLLDISDE</sequence>
<gene>
    <name evidence="4 5" type="primary">LOC106541763</name>
</gene>
<dbReference type="GO" id="GO:0007169">
    <property type="term" value="P:cell surface receptor protein tyrosine kinase signaling pathway"/>
    <property type="evidence" value="ECO:0007669"/>
    <property type="project" value="TreeGrafter"/>
</dbReference>
<dbReference type="PANTHER" id="PTHR20843:SF0">
    <property type="entry name" value="PROTEIN AVEUGLE"/>
    <property type="match status" value="1"/>
</dbReference>
<dbReference type="SUPFAM" id="SSF47769">
    <property type="entry name" value="SAM/Pointed domain"/>
    <property type="match status" value="1"/>
</dbReference>
<dbReference type="KEGG" id="tsr:106541763"/>
<keyword evidence="3" id="KW-1185">Reference proteome</keyword>
<evidence type="ECO:0000256" key="1">
    <source>
        <dbReference type="SAM" id="MobiDB-lite"/>
    </source>
</evidence>
<dbReference type="InterPro" id="IPR001660">
    <property type="entry name" value="SAM"/>
</dbReference>
<dbReference type="OrthoDB" id="434324at2759"/>
<reference evidence="4 5" key="1">
    <citation type="submission" date="2025-04" db="UniProtKB">
        <authorList>
            <consortium name="RefSeq"/>
        </authorList>
    </citation>
    <scope>IDENTIFICATION</scope>
    <source>
        <tissue evidence="4 5">Skeletal muscle</tissue>
    </source>
</reference>
<dbReference type="GO" id="GO:0009898">
    <property type="term" value="C:cytoplasmic side of plasma membrane"/>
    <property type="evidence" value="ECO:0007669"/>
    <property type="project" value="TreeGrafter"/>
</dbReference>
<dbReference type="SMART" id="SM00454">
    <property type="entry name" value="SAM"/>
    <property type="match status" value="1"/>
</dbReference>
<evidence type="ECO:0000259" key="2">
    <source>
        <dbReference type="PROSITE" id="PS50105"/>
    </source>
</evidence>
<protein>
    <submittedName>
        <fullName evidence="4 5">Sterile alpha motif domain-containing protein 12-like</fullName>
    </submittedName>
</protein>
<dbReference type="GeneID" id="106541763"/>
<name>A0A6I9XB04_9SAUR</name>
<dbReference type="InterPro" id="IPR013761">
    <property type="entry name" value="SAM/pointed_sf"/>
</dbReference>
<dbReference type="RefSeq" id="XP_013912769.1">
    <property type="nucleotide sequence ID" value="XM_014057294.1"/>
</dbReference>
<organism evidence="3 4">
    <name type="scientific">Thamnophis sirtalis</name>
    <dbReference type="NCBI Taxonomy" id="35019"/>
    <lineage>
        <taxon>Eukaryota</taxon>
        <taxon>Metazoa</taxon>
        <taxon>Chordata</taxon>
        <taxon>Craniata</taxon>
        <taxon>Vertebrata</taxon>
        <taxon>Euteleostomi</taxon>
        <taxon>Lepidosauria</taxon>
        <taxon>Squamata</taxon>
        <taxon>Bifurcata</taxon>
        <taxon>Unidentata</taxon>
        <taxon>Episquamata</taxon>
        <taxon>Toxicofera</taxon>
        <taxon>Serpentes</taxon>
        <taxon>Colubroidea</taxon>
        <taxon>Colubridae</taxon>
        <taxon>Natricinae</taxon>
        <taxon>Thamnophis</taxon>
    </lineage>
</organism>
<dbReference type="Pfam" id="PF07647">
    <property type="entry name" value="SAM_2"/>
    <property type="match status" value="1"/>
</dbReference>
<dbReference type="Proteomes" id="UP000504617">
    <property type="component" value="Unplaced"/>
</dbReference>
<proteinExistence type="predicted"/>
<dbReference type="PROSITE" id="PS50105">
    <property type="entry name" value="SAM_DOMAIN"/>
    <property type="match status" value="1"/>
</dbReference>
<evidence type="ECO:0000313" key="3">
    <source>
        <dbReference type="Proteomes" id="UP000504617"/>
    </source>
</evidence>
<feature type="domain" description="SAM" evidence="2">
    <location>
        <begin position="44"/>
        <end position="111"/>
    </location>
</feature>
<evidence type="ECO:0000313" key="5">
    <source>
        <dbReference type="RefSeq" id="XP_013912770.1"/>
    </source>
</evidence>
<feature type="compositionally biased region" description="Basic and acidic residues" evidence="1">
    <location>
        <begin position="30"/>
        <end position="39"/>
    </location>
</feature>
<dbReference type="PANTHER" id="PTHR20843">
    <property type="entry name" value="STERILE ALPHA MOTIF DOMAIN CONTAINING PROTEIN 10"/>
    <property type="match status" value="1"/>
</dbReference>
<dbReference type="AlphaFoldDB" id="A0A6I9XB04"/>
<accession>A0A6I9XB04</accession>
<dbReference type="RefSeq" id="XP_013912770.1">
    <property type="nucleotide sequence ID" value="XM_014057295.1"/>
</dbReference>
<dbReference type="InterPro" id="IPR052268">
    <property type="entry name" value="SAM_domain-containing_protein"/>
</dbReference>
<feature type="region of interest" description="Disordered" evidence="1">
    <location>
        <begin position="1"/>
        <end position="40"/>
    </location>
</feature>
<dbReference type="Gene3D" id="1.10.150.50">
    <property type="entry name" value="Transcription Factor, Ets-1"/>
    <property type="match status" value="1"/>
</dbReference>